<keyword evidence="2" id="KW-1185">Reference proteome</keyword>
<evidence type="ECO:0000313" key="1">
    <source>
        <dbReference type="EMBL" id="OJG20093.1"/>
    </source>
</evidence>
<proteinExistence type="predicted"/>
<dbReference type="STRING" id="214095.RU97_GL000326"/>
<accession>A0A1L8RK02</accession>
<evidence type="ECO:0000313" key="2">
    <source>
        <dbReference type="Proteomes" id="UP000181884"/>
    </source>
</evidence>
<dbReference type="Proteomes" id="UP000181884">
    <property type="component" value="Unassembled WGS sequence"/>
</dbReference>
<gene>
    <name evidence="1" type="ORF">RU97_GL000326</name>
</gene>
<dbReference type="AlphaFoldDB" id="A0A1L8RK02"/>
<reference evidence="1 2" key="1">
    <citation type="submission" date="2014-12" db="EMBL/GenBank/DDBJ databases">
        <title>Draft genome sequences of 29 type strains of Enterococci.</title>
        <authorList>
            <person name="Zhong Z."/>
            <person name="Sun Z."/>
            <person name="Liu W."/>
            <person name="Zhang W."/>
            <person name="Zhang H."/>
        </authorList>
    </citation>
    <scope>NUCLEOTIDE SEQUENCE [LARGE SCALE GENOMIC DNA]</scope>
    <source>
        <strain evidence="1 2">DSM 17029</strain>
    </source>
</reference>
<sequence length="59" mass="6808">MSFNIFAKMSNFHENVLKFLDDGGKIAHGYFASVEELGNSLKKLSLKRKRGDTMWKKSR</sequence>
<dbReference type="EMBL" id="JXKH01000001">
    <property type="protein sequence ID" value="OJG20093.1"/>
    <property type="molecule type" value="Genomic_DNA"/>
</dbReference>
<name>A0A1L8RK02_9ENTE</name>
<comment type="caution">
    <text evidence="1">The sequence shown here is derived from an EMBL/GenBank/DDBJ whole genome shotgun (WGS) entry which is preliminary data.</text>
</comment>
<protein>
    <submittedName>
        <fullName evidence="1">Uncharacterized protein</fullName>
    </submittedName>
</protein>
<organism evidence="1 2">
    <name type="scientific">Enterococcus canis</name>
    <dbReference type="NCBI Taxonomy" id="214095"/>
    <lineage>
        <taxon>Bacteria</taxon>
        <taxon>Bacillati</taxon>
        <taxon>Bacillota</taxon>
        <taxon>Bacilli</taxon>
        <taxon>Lactobacillales</taxon>
        <taxon>Enterococcaceae</taxon>
        <taxon>Enterococcus</taxon>
    </lineage>
</organism>